<dbReference type="Proteomes" id="UP001303647">
    <property type="component" value="Unassembled WGS sequence"/>
</dbReference>
<dbReference type="PANTHER" id="PTHR11799">
    <property type="entry name" value="PARAOXONASE"/>
    <property type="match status" value="1"/>
</dbReference>
<comment type="caution">
    <text evidence="1">The sequence shown here is derived from an EMBL/GenBank/DDBJ whole genome shotgun (WGS) entry which is preliminary data.</text>
</comment>
<protein>
    <recommendedName>
        <fullName evidence="3">Serum paraoxonase/arylesterase</fullName>
    </recommendedName>
</protein>
<dbReference type="SUPFAM" id="SSF63829">
    <property type="entry name" value="Calcium-dependent phosphotriesterase"/>
    <property type="match status" value="1"/>
</dbReference>
<evidence type="ECO:0000313" key="1">
    <source>
        <dbReference type="EMBL" id="KAK4246128.1"/>
    </source>
</evidence>
<organism evidence="1 2">
    <name type="scientific">Corynascus novoguineensis</name>
    <dbReference type="NCBI Taxonomy" id="1126955"/>
    <lineage>
        <taxon>Eukaryota</taxon>
        <taxon>Fungi</taxon>
        <taxon>Dikarya</taxon>
        <taxon>Ascomycota</taxon>
        <taxon>Pezizomycotina</taxon>
        <taxon>Sordariomycetes</taxon>
        <taxon>Sordariomycetidae</taxon>
        <taxon>Sordariales</taxon>
        <taxon>Chaetomiaceae</taxon>
        <taxon>Corynascus</taxon>
    </lineage>
</organism>
<dbReference type="PANTHER" id="PTHR11799:SF12">
    <property type="entry name" value="PARAOXONASE-RELATED"/>
    <property type="match status" value="1"/>
</dbReference>
<proteinExistence type="predicted"/>
<reference evidence="1" key="1">
    <citation type="journal article" date="2023" name="Mol. Phylogenet. Evol.">
        <title>Genome-scale phylogeny and comparative genomics of the fungal order Sordariales.</title>
        <authorList>
            <person name="Hensen N."/>
            <person name="Bonometti L."/>
            <person name="Westerberg I."/>
            <person name="Brannstrom I.O."/>
            <person name="Guillou S."/>
            <person name="Cros-Aarteil S."/>
            <person name="Calhoun S."/>
            <person name="Haridas S."/>
            <person name="Kuo A."/>
            <person name="Mondo S."/>
            <person name="Pangilinan J."/>
            <person name="Riley R."/>
            <person name="LaButti K."/>
            <person name="Andreopoulos B."/>
            <person name="Lipzen A."/>
            <person name="Chen C."/>
            <person name="Yan M."/>
            <person name="Daum C."/>
            <person name="Ng V."/>
            <person name="Clum A."/>
            <person name="Steindorff A."/>
            <person name="Ohm R.A."/>
            <person name="Martin F."/>
            <person name="Silar P."/>
            <person name="Natvig D.O."/>
            <person name="Lalanne C."/>
            <person name="Gautier V."/>
            <person name="Ament-Velasquez S.L."/>
            <person name="Kruys A."/>
            <person name="Hutchinson M.I."/>
            <person name="Powell A.J."/>
            <person name="Barry K."/>
            <person name="Miller A.N."/>
            <person name="Grigoriev I.V."/>
            <person name="Debuchy R."/>
            <person name="Gladieux P."/>
            <person name="Hiltunen Thoren M."/>
            <person name="Johannesson H."/>
        </authorList>
    </citation>
    <scope>NUCLEOTIDE SEQUENCE</scope>
    <source>
        <strain evidence="1">CBS 359.72</strain>
    </source>
</reference>
<sequence>MRFLSLSLLGALLAYVFYTVGPNLYRAVVVLGVLRKYPNGATIQGEVTVIPDTVHCEDLHYHLPSGTLFAACEDNAETRFKWFPPLTNFDAPELASKSRGSIHVIDPKTMKSRRLEFENFEGPFITHGIDVIADKERPEGEAVYIFAVNHVPETQPSGEKGPHARSQLEVFHHVVGSSSVKHLRSIWHPLITTPNDIFALSPNSLYVTNDHLNRHHGLMRTIEDLYPGAKWTGIVHIQLQSLVADEPTAGVTAEVALSAMHNTNGLGHGRSDQEILISSCTSGFLHFGQVPADGSGNITIVESVEVDHLADNPSYFADPYATPGNDRSGFLETGLARAADIARTMRDPAAKDPVMVTYLRQTAPGRWEKRILLEDDGTKLRSGSAAVLVPIKPPKGGDVEGPRQALLFVTGFLSNSIIAVKVDL</sequence>
<keyword evidence="2" id="KW-1185">Reference proteome</keyword>
<accession>A0AAN7CSN4</accession>
<evidence type="ECO:0008006" key="3">
    <source>
        <dbReference type="Google" id="ProtNLM"/>
    </source>
</evidence>
<name>A0AAN7CSN4_9PEZI</name>
<dbReference type="AlphaFoldDB" id="A0AAN7CSN4"/>
<dbReference type="EMBL" id="MU857682">
    <property type="protein sequence ID" value="KAK4246128.1"/>
    <property type="molecule type" value="Genomic_DNA"/>
</dbReference>
<evidence type="ECO:0000313" key="2">
    <source>
        <dbReference type="Proteomes" id="UP001303647"/>
    </source>
</evidence>
<reference evidence="1" key="2">
    <citation type="submission" date="2023-05" db="EMBL/GenBank/DDBJ databases">
        <authorList>
            <consortium name="Lawrence Berkeley National Laboratory"/>
            <person name="Steindorff A."/>
            <person name="Hensen N."/>
            <person name="Bonometti L."/>
            <person name="Westerberg I."/>
            <person name="Brannstrom I.O."/>
            <person name="Guillou S."/>
            <person name="Cros-Aarteil S."/>
            <person name="Calhoun S."/>
            <person name="Haridas S."/>
            <person name="Kuo A."/>
            <person name="Mondo S."/>
            <person name="Pangilinan J."/>
            <person name="Riley R."/>
            <person name="Labutti K."/>
            <person name="Andreopoulos B."/>
            <person name="Lipzen A."/>
            <person name="Chen C."/>
            <person name="Yanf M."/>
            <person name="Daum C."/>
            <person name="Ng V."/>
            <person name="Clum A."/>
            <person name="Ohm R."/>
            <person name="Martin F."/>
            <person name="Silar P."/>
            <person name="Natvig D."/>
            <person name="Lalanne C."/>
            <person name="Gautier V."/>
            <person name="Ament-Velasquez S.L."/>
            <person name="Kruys A."/>
            <person name="Hutchinson M.I."/>
            <person name="Powell A.J."/>
            <person name="Barry K."/>
            <person name="Miller A.N."/>
            <person name="Grigoriev I.V."/>
            <person name="Debuchy R."/>
            <person name="Gladieux P."/>
            <person name="Thoren M.H."/>
            <person name="Johannesson H."/>
        </authorList>
    </citation>
    <scope>NUCLEOTIDE SEQUENCE</scope>
    <source>
        <strain evidence="1">CBS 359.72</strain>
    </source>
</reference>
<dbReference type="InterPro" id="IPR051288">
    <property type="entry name" value="Serum_paraoxonase/arylesterase"/>
</dbReference>
<dbReference type="Gene3D" id="2.120.10.30">
    <property type="entry name" value="TolB, C-terminal domain"/>
    <property type="match status" value="1"/>
</dbReference>
<gene>
    <name evidence="1" type="ORF">C7999DRAFT_33525</name>
</gene>
<dbReference type="InterPro" id="IPR011042">
    <property type="entry name" value="6-blade_b-propeller_TolB-like"/>
</dbReference>